<dbReference type="AlphaFoldDB" id="A0A1Z3HLW6"/>
<proteinExistence type="predicted"/>
<accession>A0A1Z3HLW6</accession>
<name>A0A1Z3HLW6_9CYAN</name>
<dbReference type="OrthoDB" id="549764at2"/>
<dbReference type="EMBL" id="CP021983">
    <property type="protein sequence ID" value="ASC71312.1"/>
    <property type="molecule type" value="Genomic_DNA"/>
</dbReference>
<feature type="chain" id="PRO_5012283405" description="IPT/TIG domain-containing protein" evidence="1">
    <location>
        <begin position="25"/>
        <end position="346"/>
    </location>
</feature>
<dbReference type="Proteomes" id="UP000191901">
    <property type="component" value="Chromosome"/>
</dbReference>
<dbReference type="RefSeq" id="WP_137455076.1">
    <property type="nucleotide sequence ID" value="NZ_CP021983.2"/>
</dbReference>
<gene>
    <name evidence="2" type="ORF">XM38_022640</name>
</gene>
<sequence length="346" mass="36288">MKRSLIPMVTALLILPGWCLPAGAQRVTNVSPEVDSQGISPETSISGQFTPSDGVTVQPGTVTLMVHGEDVTDRSTITQNFFTYRPSQALPRGPVQVQIEFLGSDGVRRVAAWQFTVQSPSTVLEIQSLSHNAAAPLGPNDVFRATLNGPSGGEATILLIENGQTVRTLATEEVSPGVYVANLAVPANVSVAEGIVVGRLRHQGQTAYAIASEPASFTQTATDTGSEPVVETPDTDPATTAVVPLAPEFTSHASGDTVSGNRFTLEGRTRPGATVDITVTGSNSLFGLVNVGQTLLDQQVTADDEGRFRVEVPVGLLNAGGTRYLVTAMARLNGEQASSELTLTHE</sequence>
<keyword evidence="1" id="KW-0732">Signal</keyword>
<feature type="signal peptide" evidence="1">
    <location>
        <begin position="1"/>
        <end position="24"/>
    </location>
</feature>
<evidence type="ECO:0000313" key="3">
    <source>
        <dbReference type="Proteomes" id="UP000191901"/>
    </source>
</evidence>
<dbReference type="KEGG" id="hhg:XM38_022640"/>
<evidence type="ECO:0008006" key="4">
    <source>
        <dbReference type="Google" id="ProtNLM"/>
    </source>
</evidence>
<dbReference type="InterPro" id="IPR013783">
    <property type="entry name" value="Ig-like_fold"/>
</dbReference>
<protein>
    <recommendedName>
        <fullName evidence="4">IPT/TIG domain-containing protein</fullName>
    </recommendedName>
</protein>
<evidence type="ECO:0000313" key="2">
    <source>
        <dbReference type="EMBL" id="ASC71312.1"/>
    </source>
</evidence>
<evidence type="ECO:0000256" key="1">
    <source>
        <dbReference type="SAM" id="SignalP"/>
    </source>
</evidence>
<dbReference type="Gene3D" id="2.60.40.10">
    <property type="entry name" value="Immunoglobulins"/>
    <property type="match status" value="1"/>
</dbReference>
<reference evidence="2 3" key="1">
    <citation type="journal article" date="2016" name="Biochim. Biophys. Acta">
        <title>Characterization of red-shifted phycobilisomes isolated from the chlorophyll f-containing cyanobacterium Halomicronema hongdechloris.</title>
        <authorList>
            <person name="Li Y."/>
            <person name="Lin Y."/>
            <person name="Garvey C.J."/>
            <person name="Birch D."/>
            <person name="Corkery R.W."/>
            <person name="Loughlin P.C."/>
            <person name="Scheer H."/>
            <person name="Willows R.D."/>
            <person name="Chen M."/>
        </authorList>
    </citation>
    <scope>NUCLEOTIDE SEQUENCE [LARGE SCALE GENOMIC DNA]</scope>
    <source>
        <strain evidence="2 3">C2206</strain>
    </source>
</reference>
<organism evidence="2 3">
    <name type="scientific">Halomicronema hongdechloris C2206</name>
    <dbReference type="NCBI Taxonomy" id="1641165"/>
    <lineage>
        <taxon>Bacteria</taxon>
        <taxon>Bacillati</taxon>
        <taxon>Cyanobacteriota</taxon>
        <taxon>Cyanophyceae</taxon>
        <taxon>Nodosilineales</taxon>
        <taxon>Nodosilineaceae</taxon>
        <taxon>Halomicronema</taxon>
    </lineage>
</organism>
<keyword evidence="3" id="KW-1185">Reference proteome</keyword>